<dbReference type="AlphaFoldDB" id="A0A836D537"/>
<gene>
    <name evidence="1" type="ORF">JEQ12_009107</name>
</gene>
<evidence type="ECO:0000313" key="2">
    <source>
        <dbReference type="Proteomes" id="UP000664991"/>
    </source>
</evidence>
<dbReference type="EMBL" id="JAEMGP010000002">
    <property type="protein sequence ID" value="KAG5213321.1"/>
    <property type="molecule type" value="Genomic_DNA"/>
</dbReference>
<proteinExistence type="predicted"/>
<evidence type="ECO:0000313" key="1">
    <source>
        <dbReference type="EMBL" id="KAG5213321.1"/>
    </source>
</evidence>
<accession>A0A836D537</accession>
<comment type="caution">
    <text evidence="1">The sequence shown here is derived from an EMBL/GenBank/DDBJ whole genome shotgun (WGS) entry which is preliminary data.</text>
</comment>
<protein>
    <submittedName>
        <fullName evidence="1">Uncharacterized protein</fullName>
    </submittedName>
</protein>
<organism evidence="1 2">
    <name type="scientific">Ovis aries</name>
    <name type="common">Sheep</name>
    <dbReference type="NCBI Taxonomy" id="9940"/>
    <lineage>
        <taxon>Eukaryota</taxon>
        <taxon>Metazoa</taxon>
        <taxon>Chordata</taxon>
        <taxon>Craniata</taxon>
        <taxon>Vertebrata</taxon>
        <taxon>Euteleostomi</taxon>
        <taxon>Mammalia</taxon>
        <taxon>Eutheria</taxon>
        <taxon>Laurasiatheria</taxon>
        <taxon>Artiodactyla</taxon>
        <taxon>Ruminantia</taxon>
        <taxon>Pecora</taxon>
        <taxon>Bovidae</taxon>
        <taxon>Caprinae</taxon>
        <taxon>Ovis</taxon>
    </lineage>
</organism>
<reference evidence="1 2" key="1">
    <citation type="submission" date="2020-12" db="EMBL/GenBank/DDBJ databases">
        <title>De novo assembly of Tibetan sheep genome.</title>
        <authorList>
            <person name="Li X."/>
        </authorList>
    </citation>
    <scope>NUCLEOTIDE SEQUENCE [LARGE SCALE GENOMIC DNA]</scope>
    <source>
        <tissue evidence="1">Heart</tissue>
    </source>
</reference>
<sequence>MTNQTQNVVGEFTTGCLGVPEIHKPEEFQEPTQLTFQRDFILPRVEKFIHARFDRPENLLLARISDSLTLSRASDLFNAAFTLFVKLLDNLFFNLHAEENYLKNYTIIETDEEESRHCALIQVATVDNEV</sequence>
<dbReference type="Proteomes" id="UP000664991">
    <property type="component" value="Unassembled WGS sequence"/>
</dbReference>
<name>A0A836D537_SHEEP</name>